<accession>A0A0F9K1M7</accession>
<sequence length="362" mass="43467">MKDFIRYRLQDFLQWGSRTRGRSAICFPFLNHNMLDIIHNLSKNKHPYAIKFLPRVKDRYFENRYLTFEHLNEKKELFDEYSMQIEQFFIDNKVKYYVLDRLTNDDLYLHAAIMGAKTSPNTEIVYLDHGESGQYNLPYEIYWTSFTDYYYVGNTDMRGYVEKVAKSLNSSSKIREWKRRLPEKKETRKGLLLFAPAFHELGTLGSSYSDVLKYQVRKHMLFALEKLADTHKLKVIWKYMKGEEGFDAVPEIIKNYKLKNIRYELRNNFNFWLSRAEFFVADCVSTTFYDAMDMGVKSLALWPSILMDIRPDVLKRFGESIYIYDSIDQAIKQLQYFLDQKFWYQVKVPYSPDLFPWEEDEK</sequence>
<evidence type="ECO:0000313" key="1">
    <source>
        <dbReference type="EMBL" id="KKM05108.1"/>
    </source>
</evidence>
<name>A0A0F9K1M7_9ZZZZ</name>
<protein>
    <submittedName>
        <fullName evidence="1">Uncharacterized protein</fullName>
    </submittedName>
</protein>
<dbReference type="AlphaFoldDB" id="A0A0F9K1M7"/>
<proteinExistence type="predicted"/>
<reference evidence="1" key="1">
    <citation type="journal article" date="2015" name="Nature">
        <title>Complex archaea that bridge the gap between prokaryotes and eukaryotes.</title>
        <authorList>
            <person name="Spang A."/>
            <person name="Saw J.H."/>
            <person name="Jorgensen S.L."/>
            <person name="Zaremba-Niedzwiedzka K."/>
            <person name="Martijn J."/>
            <person name="Lind A.E."/>
            <person name="van Eijk R."/>
            <person name="Schleper C."/>
            <person name="Guy L."/>
            <person name="Ettema T.J."/>
        </authorList>
    </citation>
    <scope>NUCLEOTIDE SEQUENCE</scope>
</reference>
<gene>
    <name evidence="1" type="ORF">LCGC14_1757480</name>
</gene>
<organism evidence="1">
    <name type="scientific">marine sediment metagenome</name>
    <dbReference type="NCBI Taxonomy" id="412755"/>
    <lineage>
        <taxon>unclassified sequences</taxon>
        <taxon>metagenomes</taxon>
        <taxon>ecological metagenomes</taxon>
    </lineage>
</organism>
<dbReference type="EMBL" id="LAZR01016300">
    <property type="protein sequence ID" value="KKM05108.1"/>
    <property type="molecule type" value="Genomic_DNA"/>
</dbReference>
<comment type="caution">
    <text evidence="1">The sequence shown here is derived from an EMBL/GenBank/DDBJ whole genome shotgun (WGS) entry which is preliminary data.</text>
</comment>